<organism evidence="5 6">
    <name type="scientific">Methylobacterium planeticum</name>
    <dbReference type="NCBI Taxonomy" id="2615211"/>
    <lineage>
        <taxon>Bacteria</taxon>
        <taxon>Pseudomonadati</taxon>
        <taxon>Pseudomonadota</taxon>
        <taxon>Alphaproteobacteria</taxon>
        <taxon>Hyphomicrobiales</taxon>
        <taxon>Methylobacteriaceae</taxon>
        <taxon>Methylobacterium</taxon>
    </lineage>
</organism>
<keyword evidence="6" id="KW-1185">Reference proteome</keyword>
<dbReference type="InterPro" id="IPR050204">
    <property type="entry name" value="AraC_XylS_family_regulators"/>
</dbReference>
<dbReference type="SUPFAM" id="SSF46689">
    <property type="entry name" value="Homeodomain-like"/>
    <property type="match status" value="2"/>
</dbReference>
<dbReference type="PANTHER" id="PTHR46796">
    <property type="entry name" value="HTH-TYPE TRANSCRIPTIONAL ACTIVATOR RHAS-RELATED"/>
    <property type="match status" value="1"/>
</dbReference>
<keyword evidence="3" id="KW-0804">Transcription</keyword>
<dbReference type="RefSeq" id="WP_150966734.1">
    <property type="nucleotide sequence ID" value="NZ_VZZJ01000042.1"/>
</dbReference>
<dbReference type="EMBL" id="VZZJ01000042">
    <property type="protein sequence ID" value="KAB1069219.1"/>
    <property type="molecule type" value="Genomic_DNA"/>
</dbReference>
<keyword evidence="2" id="KW-0238">DNA-binding</keyword>
<evidence type="ECO:0000256" key="3">
    <source>
        <dbReference type="ARBA" id="ARBA00023163"/>
    </source>
</evidence>
<dbReference type="Proteomes" id="UP000441523">
    <property type="component" value="Unassembled WGS sequence"/>
</dbReference>
<evidence type="ECO:0000313" key="6">
    <source>
        <dbReference type="Proteomes" id="UP000441523"/>
    </source>
</evidence>
<dbReference type="GO" id="GO:0043565">
    <property type="term" value="F:sequence-specific DNA binding"/>
    <property type="evidence" value="ECO:0007669"/>
    <property type="project" value="InterPro"/>
</dbReference>
<dbReference type="Pfam" id="PF12833">
    <property type="entry name" value="HTH_18"/>
    <property type="match status" value="1"/>
</dbReference>
<comment type="caution">
    <text evidence="5">The sequence shown here is derived from an EMBL/GenBank/DDBJ whole genome shotgun (WGS) entry which is preliminary data.</text>
</comment>
<keyword evidence="1" id="KW-0805">Transcription regulation</keyword>
<evidence type="ECO:0000259" key="4">
    <source>
        <dbReference type="PROSITE" id="PS01124"/>
    </source>
</evidence>
<sequence length="294" mass="32081">MANIVRRAEHWKKYSTPPKTLVNYEEPGWEFQELEYGPGGDWDFVSTKLHIASHLDPLRQRIGPATAPFLLVPPSAAVSAPGDCLAGAWEGMGRSQHILISAGYVATAVGTDVSAETVNRRRFARTREPDRRDQIIRHLLDALSLEIGSGNLSGSLFLQTLVTALIYQVLHISSTAPRILSSAALSPEQLGLVLDMMDSQMSGRPSLNEFASLLGVSVQYFCRAFKVSTGASPHQHMLKRRVDFARTLIETGNMPLSDVALIAGFADQSQMAATFKKLLAVPPSHFRRSGKASA</sequence>
<dbReference type="PROSITE" id="PS01124">
    <property type="entry name" value="HTH_ARAC_FAMILY_2"/>
    <property type="match status" value="1"/>
</dbReference>
<feature type="domain" description="HTH araC/xylS-type" evidence="4">
    <location>
        <begin position="191"/>
        <end position="289"/>
    </location>
</feature>
<protein>
    <submittedName>
        <fullName evidence="5">Helix-turn-helix transcriptional regulator</fullName>
    </submittedName>
</protein>
<dbReference type="SMART" id="SM00342">
    <property type="entry name" value="HTH_ARAC"/>
    <property type="match status" value="1"/>
</dbReference>
<reference evidence="5 6" key="1">
    <citation type="submission" date="2019-09" db="EMBL/GenBank/DDBJ databases">
        <title>YIM 132548 draft genome.</title>
        <authorList>
            <person name="Jiang L."/>
        </authorList>
    </citation>
    <scope>NUCLEOTIDE SEQUENCE [LARGE SCALE GENOMIC DNA]</scope>
    <source>
        <strain evidence="5 6">YIM 132548</strain>
    </source>
</reference>
<dbReference type="InterPro" id="IPR018060">
    <property type="entry name" value="HTH_AraC"/>
</dbReference>
<gene>
    <name evidence="5" type="ORF">F6X51_25835</name>
</gene>
<dbReference type="InterPro" id="IPR009057">
    <property type="entry name" value="Homeodomain-like_sf"/>
</dbReference>
<accession>A0A6N6MJH4</accession>
<dbReference type="Gene3D" id="1.10.10.60">
    <property type="entry name" value="Homeodomain-like"/>
    <property type="match status" value="1"/>
</dbReference>
<proteinExistence type="predicted"/>
<name>A0A6N6MJH4_9HYPH</name>
<dbReference type="GO" id="GO:0003700">
    <property type="term" value="F:DNA-binding transcription factor activity"/>
    <property type="evidence" value="ECO:0007669"/>
    <property type="project" value="InterPro"/>
</dbReference>
<evidence type="ECO:0000256" key="2">
    <source>
        <dbReference type="ARBA" id="ARBA00023125"/>
    </source>
</evidence>
<evidence type="ECO:0000313" key="5">
    <source>
        <dbReference type="EMBL" id="KAB1069219.1"/>
    </source>
</evidence>
<evidence type="ECO:0000256" key="1">
    <source>
        <dbReference type="ARBA" id="ARBA00023015"/>
    </source>
</evidence>
<dbReference type="AlphaFoldDB" id="A0A6N6MJH4"/>